<evidence type="ECO:0000313" key="3">
    <source>
        <dbReference type="Proteomes" id="UP000663848"/>
    </source>
</evidence>
<dbReference type="GO" id="GO:0000462">
    <property type="term" value="P:maturation of SSU-rRNA from tricistronic rRNA transcript (SSU-rRNA, 5.8S rRNA, LSU-rRNA)"/>
    <property type="evidence" value="ECO:0007669"/>
    <property type="project" value="TreeGrafter"/>
</dbReference>
<name>A0A822B7K9_9BILA</name>
<accession>A0A822B7K9</accession>
<dbReference type="EMBL" id="CAJOBR010040488">
    <property type="protein sequence ID" value="CAF5024829.1"/>
    <property type="molecule type" value="Genomic_DNA"/>
</dbReference>
<dbReference type="SUPFAM" id="SSF50978">
    <property type="entry name" value="WD40 repeat-like"/>
    <property type="match status" value="1"/>
</dbReference>
<feature type="non-terminal residue" evidence="2">
    <location>
        <position position="1"/>
    </location>
</feature>
<dbReference type="GO" id="GO:0032040">
    <property type="term" value="C:small-subunit processome"/>
    <property type="evidence" value="ECO:0007669"/>
    <property type="project" value="TreeGrafter"/>
</dbReference>
<dbReference type="InterPro" id="IPR056551">
    <property type="entry name" value="Beta-prop_NOL10_N"/>
</dbReference>
<gene>
    <name evidence="2" type="ORF">QYT958_LOCUS40229</name>
</gene>
<dbReference type="PANTHER" id="PTHR14927">
    <property type="entry name" value="NUCLEOLAR PROTEIN 10"/>
    <property type="match status" value="1"/>
</dbReference>
<protein>
    <recommendedName>
        <fullName evidence="1">Nucleolar protein 10-like N-terminal domain-containing protein</fullName>
    </recommendedName>
</protein>
<evidence type="ECO:0000313" key="2">
    <source>
        <dbReference type="EMBL" id="CAF5024829.1"/>
    </source>
</evidence>
<dbReference type="AlphaFoldDB" id="A0A822B7K9"/>
<feature type="domain" description="Nucleolar protein 10-like N-terminal" evidence="1">
    <location>
        <begin position="6"/>
        <end position="66"/>
    </location>
</feature>
<organism evidence="2 3">
    <name type="scientific">Rotaria socialis</name>
    <dbReference type="NCBI Taxonomy" id="392032"/>
    <lineage>
        <taxon>Eukaryota</taxon>
        <taxon>Metazoa</taxon>
        <taxon>Spiralia</taxon>
        <taxon>Gnathifera</taxon>
        <taxon>Rotifera</taxon>
        <taxon>Eurotatoria</taxon>
        <taxon>Bdelloidea</taxon>
        <taxon>Philodinida</taxon>
        <taxon>Philodinidae</taxon>
        <taxon>Rotaria</taxon>
    </lineage>
</organism>
<dbReference type="GO" id="GO:0030686">
    <property type="term" value="C:90S preribosome"/>
    <property type="evidence" value="ECO:0007669"/>
    <property type="project" value="TreeGrafter"/>
</dbReference>
<evidence type="ECO:0000259" key="1">
    <source>
        <dbReference type="Pfam" id="PF23098"/>
    </source>
</evidence>
<proteinExistence type="predicted"/>
<dbReference type="InterPro" id="IPR036322">
    <property type="entry name" value="WD40_repeat_dom_sf"/>
</dbReference>
<sequence>KFKDALNIAVGTSTGQILMFDIRSNKPYFIKDHNYNLPIKRIDFHALNDDYVLSIDKKICKIWNRHTVNRRILKDSIKFH</sequence>
<dbReference type="Pfam" id="PF23098">
    <property type="entry name" value="Beta-prop_NOL10_N"/>
    <property type="match status" value="1"/>
</dbReference>
<dbReference type="PANTHER" id="PTHR14927:SF0">
    <property type="entry name" value="NUCLEOLAR PROTEIN 10"/>
    <property type="match status" value="1"/>
</dbReference>
<dbReference type="InterPro" id="IPR040382">
    <property type="entry name" value="NOL10/Enp2"/>
</dbReference>
<reference evidence="2" key="1">
    <citation type="submission" date="2021-02" db="EMBL/GenBank/DDBJ databases">
        <authorList>
            <person name="Nowell W R."/>
        </authorList>
    </citation>
    <scope>NUCLEOTIDE SEQUENCE</scope>
</reference>
<comment type="caution">
    <text evidence="2">The sequence shown here is derived from an EMBL/GenBank/DDBJ whole genome shotgun (WGS) entry which is preliminary data.</text>
</comment>
<dbReference type="Proteomes" id="UP000663848">
    <property type="component" value="Unassembled WGS sequence"/>
</dbReference>